<dbReference type="Gene3D" id="2.30.40.10">
    <property type="entry name" value="Urease, subunit C, domain 1"/>
    <property type="match status" value="2"/>
</dbReference>
<dbReference type="PANTHER" id="PTHR43794:SF11">
    <property type="entry name" value="AMIDOHYDROLASE-RELATED DOMAIN-CONTAINING PROTEIN"/>
    <property type="match status" value="1"/>
</dbReference>
<protein>
    <submittedName>
        <fullName evidence="2">Uncharacterized protein</fullName>
    </submittedName>
</protein>
<dbReference type="EMBL" id="KZ821235">
    <property type="protein sequence ID" value="PYH44714.1"/>
    <property type="molecule type" value="Genomic_DNA"/>
</dbReference>
<evidence type="ECO:0000256" key="1">
    <source>
        <dbReference type="ARBA" id="ARBA00022801"/>
    </source>
</evidence>
<dbReference type="AlphaFoldDB" id="A0A318ZEL8"/>
<accession>A0A318ZEL8</accession>
<evidence type="ECO:0000313" key="3">
    <source>
        <dbReference type="Proteomes" id="UP000248349"/>
    </source>
</evidence>
<organism evidence="2 3">
    <name type="scientific">Aspergillus saccharolyticus JOP 1030-1</name>
    <dbReference type="NCBI Taxonomy" id="1450539"/>
    <lineage>
        <taxon>Eukaryota</taxon>
        <taxon>Fungi</taxon>
        <taxon>Dikarya</taxon>
        <taxon>Ascomycota</taxon>
        <taxon>Pezizomycotina</taxon>
        <taxon>Eurotiomycetes</taxon>
        <taxon>Eurotiomycetidae</taxon>
        <taxon>Eurotiales</taxon>
        <taxon>Aspergillaceae</taxon>
        <taxon>Aspergillus</taxon>
        <taxon>Aspergillus subgen. Circumdati</taxon>
    </lineage>
</organism>
<dbReference type="RefSeq" id="XP_025430696.1">
    <property type="nucleotide sequence ID" value="XM_025578148.1"/>
</dbReference>
<dbReference type="GeneID" id="37079377"/>
<dbReference type="Gene3D" id="3.20.20.140">
    <property type="entry name" value="Metal-dependent hydrolases"/>
    <property type="match status" value="1"/>
</dbReference>
<dbReference type="STRING" id="1450539.A0A318ZEL8"/>
<name>A0A318ZEL8_9EURO</name>
<dbReference type="InterPro" id="IPR050287">
    <property type="entry name" value="MTA/SAH_deaminase"/>
</dbReference>
<dbReference type="PANTHER" id="PTHR43794">
    <property type="entry name" value="AMINOHYDROLASE SSNA-RELATED"/>
    <property type="match status" value="1"/>
</dbReference>
<dbReference type="OrthoDB" id="194468at2759"/>
<dbReference type="Proteomes" id="UP000248349">
    <property type="component" value="Unassembled WGS sequence"/>
</dbReference>
<evidence type="ECO:0000313" key="2">
    <source>
        <dbReference type="EMBL" id="PYH44714.1"/>
    </source>
</evidence>
<dbReference type="GO" id="GO:0016810">
    <property type="term" value="F:hydrolase activity, acting on carbon-nitrogen (but not peptide) bonds"/>
    <property type="evidence" value="ECO:0007669"/>
    <property type="project" value="InterPro"/>
</dbReference>
<dbReference type="SUPFAM" id="SSF51338">
    <property type="entry name" value="Composite domain of metallo-dependent hydrolases"/>
    <property type="match status" value="1"/>
</dbReference>
<dbReference type="InterPro" id="IPR032466">
    <property type="entry name" value="Metal_Hydrolase"/>
</dbReference>
<proteinExistence type="predicted"/>
<sequence length="154" mass="16430">MTMSCPLHNHSLRIEGNKIAQIASEITPPSAPTHTIDCTGKIISPGLIDTHHHLWQTEPRNAMRITSDRGELGGCLEALDAGATTVVDHADMNLGSIEVGKLADLVIFDGQGPEMICAARKTPVAAIVLHSSMRNADTVIYMGGFASKEARCCL</sequence>
<dbReference type="InterPro" id="IPR011059">
    <property type="entry name" value="Metal-dep_hydrolase_composite"/>
</dbReference>
<dbReference type="SUPFAM" id="SSF51556">
    <property type="entry name" value="Metallo-dependent hydrolases"/>
    <property type="match status" value="1"/>
</dbReference>
<gene>
    <name evidence="2" type="ORF">BP01DRAFT_392365</name>
</gene>
<keyword evidence="3" id="KW-1185">Reference proteome</keyword>
<keyword evidence="1" id="KW-0378">Hydrolase</keyword>
<reference evidence="2 3" key="1">
    <citation type="submission" date="2016-12" db="EMBL/GenBank/DDBJ databases">
        <title>The genomes of Aspergillus section Nigri reveals drivers in fungal speciation.</title>
        <authorList>
            <consortium name="DOE Joint Genome Institute"/>
            <person name="Vesth T.C."/>
            <person name="Nybo J."/>
            <person name="Theobald S."/>
            <person name="Brandl J."/>
            <person name="Frisvad J.C."/>
            <person name="Nielsen K.F."/>
            <person name="Lyhne E.K."/>
            <person name="Kogle M.E."/>
            <person name="Kuo A."/>
            <person name="Riley R."/>
            <person name="Clum A."/>
            <person name="Nolan M."/>
            <person name="Lipzen A."/>
            <person name="Salamov A."/>
            <person name="Henrissat B."/>
            <person name="Wiebenga A."/>
            <person name="De Vries R.P."/>
            <person name="Grigoriev I.V."/>
            <person name="Mortensen U.H."/>
            <person name="Andersen M.R."/>
            <person name="Baker S.E."/>
        </authorList>
    </citation>
    <scope>NUCLEOTIDE SEQUENCE [LARGE SCALE GENOMIC DNA]</scope>
    <source>
        <strain evidence="2 3">JOP 1030-1</strain>
    </source>
</reference>